<evidence type="ECO:0000259" key="1">
    <source>
        <dbReference type="Pfam" id="PF13360"/>
    </source>
</evidence>
<dbReference type="Pfam" id="PF13360">
    <property type="entry name" value="PQQ_2"/>
    <property type="match status" value="1"/>
</dbReference>
<dbReference type="InterPro" id="IPR018391">
    <property type="entry name" value="PQQ_b-propeller_rpt"/>
</dbReference>
<name>A0A382WMG0_9ZZZZ</name>
<feature type="non-terminal residue" evidence="2">
    <location>
        <position position="276"/>
    </location>
</feature>
<dbReference type="InterPro" id="IPR011047">
    <property type="entry name" value="Quinoprotein_ADH-like_sf"/>
</dbReference>
<sequence>LDGAGDWTHQYSNPANTTCSDDQLVKGPLGMLWFSDLGQEMTSRHGRAPSPLYSQGVLFSEGLDSLVAVDAYNGTKLWEYSLPGILRPYHGDDLMGTSGTGSNYCVSEDSVYVRRDDHCLRIDIKTGKLIKKFTAPKAANGKPGTWGYIAFADGQLFGSLANPKHVVTYRYRPGGDMKKQLTESTSLFAINPDSGKVDWRYDAKDALRHNTIAIGGGNVLLIDRPLAMYDQKRDGKPKGERPGRLVALYAKTGEKMWEEEKDIYGTVNAISADHGV</sequence>
<reference evidence="2" key="1">
    <citation type="submission" date="2018-05" db="EMBL/GenBank/DDBJ databases">
        <authorList>
            <person name="Lanie J.A."/>
            <person name="Ng W.-L."/>
            <person name="Kazmierczak K.M."/>
            <person name="Andrzejewski T.M."/>
            <person name="Davidsen T.M."/>
            <person name="Wayne K.J."/>
            <person name="Tettelin H."/>
            <person name="Glass J.I."/>
            <person name="Rusch D."/>
            <person name="Podicherti R."/>
            <person name="Tsui H.-C.T."/>
            <person name="Winkler M.E."/>
        </authorList>
    </citation>
    <scope>NUCLEOTIDE SEQUENCE</scope>
</reference>
<feature type="non-terminal residue" evidence="2">
    <location>
        <position position="1"/>
    </location>
</feature>
<evidence type="ECO:0000313" key="2">
    <source>
        <dbReference type="EMBL" id="SVD59983.1"/>
    </source>
</evidence>
<dbReference type="AlphaFoldDB" id="A0A382WMG0"/>
<dbReference type="EMBL" id="UINC01161028">
    <property type="protein sequence ID" value="SVD59983.1"/>
    <property type="molecule type" value="Genomic_DNA"/>
</dbReference>
<dbReference type="PANTHER" id="PTHR34512:SF30">
    <property type="entry name" value="OUTER MEMBRANE PROTEIN ASSEMBLY FACTOR BAMB"/>
    <property type="match status" value="1"/>
</dbReference>
<feature type="domain" description="Pyrrolo-quinoline quinone repeat" evidence="1">
    <location>
        <begin position="67"/>
        <end position="260"/>
    </location>
</feature>
<organism evidence="2">
    <name type="scientific">marine metagenome</name>
    <dbReference type="NCBI Taxonomy" id="408172"/>
    <lineage>
        <taxon>unclassified sequences</taxon>
        <taxon>metagenomes</taxon>
        <taxon>ecological metagenomes</taxon>
    </lineage>
</organism>
<accession>A0A382WMG0</accession>
<dbReference type="SMART" id="SM00564">
    <property type="entry name" value="PQQ"/>
    <property type="match status" value="3"/>
</dbReference>
<dbReference type="InterPro" id="IPR015943">
    <property type="entry name" value="WD40/YVTN_repeat-like_dom_sf"/>
</dbReference>
<dbReference type="PANTHER" id="PTHR34512">
    <property type="entry name" value="CELL SURFACE PROTEIN"/>
    <property type="match status" value="1"/>
</dbReference>
<gene>
    <name evidence="2" type="ORF">METZ01_LOCUS412837</name>
</gene>
<dbReference type="Gene3D" id="2.130.10.10">
    <property type="entry name" value="YVTN repeat-like/Quinoprotein amine dehydrogenase"/>
    <property type="match status" value="1"/>
</dbReference>
<protein>
    <recommendedName>
        <fullName evidence="1">Pyrrolo-quinoline quinone repeat domain-containing protein</fullName>
    </recommendedName>
</protein>
<dbReference type="SUPFAM" id="SSF50998">
    <property type="entry name" value="Quinoprotein alcohol dehydrogenase-like"/>
    <property type="match status" value="1"/>
</dbReference>
<proteinExistence type="predicted"/>
<dbReference type="InterPro" id="IPR002372">
    <property type="entry name" value="PQQ_rpt_dom"/>
</dbReference>